<name>A0A5R8KBM7_9BACT</name>
<dbReference type="RefSeq" id="WP_138087170.1">
    <property type="nucleotide sequence ID" value="NZ_VAUV01000011.1"/>
</dbReference>
<feature type="domain" description="Uncharacterized protein YfbK C-terminal" evidence="2">
    <location>
        <begin position="395"/>
        <end position="473"/>
    </location>
</feature>
<organism evidence="3 4">
    <name type="scientific">Phragmitibacter flavus</name>
    <dbReference type="NCBI Taxonomy" id="2576071"/>
    <lineage>
        <taxon>Bacteria</taxon>
        <taxon>Pseudomonadati</taxon>
        <taxon>Verrucomicrobiota</taxon>
        <taxon>Verrucomicrobiia</taxon>
        <taxon>Verrucomicrobiales</taxon>
        <taxon>Verrucomicrobiaceae</taxon>
        <taxon>Phragmitibacter</taxon>
    </lineage>
</organism>
<dbReference type="EMBL" id="VAUV01000011">
    <property type="protein sequence ID" value="TLD69710.1"/>
    <property type="molecule type" value="Genomic_DNA"/>
</dbReference>
<accession>A0A5R8KBM7</accession>
<feature type="region of interest" description="Disordered" evidence="1">
    <location>
        <begin position="176"/>
        <end position="211"/>
    </location>
</feature>
<gene>
    <name evidence="3" type="ORF">FEM03_15390</name>
</gene>
<keyword evidence="4" id="KW-1185">Reference proteome</keyword>
<reference evidence="3 4" key="1">
    <citation type="submission" date="2019-05" db="EMBL/GenBank/DDBJ databases">
        <title>Verrucobacter flavum gen. nov., sp. nov. a new member of the family Verrucomicrobiaceae.</title>
        <authorList>
            <person name="Szuroczki S."/>
            <person name="Abbaszade G."/>
            <person name="Szabo A."/>
            <person name="Felfoldi T."/>
            <person name="Schumann P."/>
            <person name="Boka K."/>
            <person name="Keki Z."/>
            <person name="Toumi M."/>
            <person name="Toth E."/>
        </authorList>
    </citation>
    <scope>NUCLEOTIDE SEQUENCE [LARGE SCALE GENOMIC DNA]</scope>
    <source>
        <strain evidence="3 4">MG-N-17</strain>
    </source>
</reference>
<feature type="compositionally biased region" description="Low complexity" evidence="1">
    <location>
        <begin position="197"/>
        <end position="211"/>
    </location>
</feature>
<dbReference type="Pfam" id="PF12034">
    <property type="entry name" value="YfbK_C"/>
    <property type="match status" value="1"/>
</dbReference>
<evidence type="ECO:0000313" key="4">
    <source>
        <dbReference type="Proteomes" id="UP000306196"/>
    </source>
</evidence>
<proteinExistence type="predicted"/>
<evidence type="ECO:0000259" key="2">
    <source>
        <dbReference type="Pfam" id="PF12034"/>
    </source>
</evidence>
<dbReference type="AlphaFoldDB" id="A0A5R8KBM7"/>
<dbReference type="InterPro" id="IPR021908">
    <property type="entry name" value="YfbK_C"/>
</dbReference>
<evidence type="ECO:0000313" key="3">
    <source>
        <dbReference type="EMBL" id="TLD69710.1"/>
    </source>
</evidence>
<dbReference type="Proteomes" id="UP000306196">
    <property type="component" value="Unassembled WGS sequence"/>
</dbReference>
<dbReference type="OrthoDB" id="178610at2"/>
<comment type="caution">
    <text evidence="3">The sequence shown here is derived from an EMBL/GenBank/DDBJ whole genome shotgun (WGS) entry which is preliminary data.</text>
</comment>
<evidence type="ECO:0000256" key="1">
    <source>
        <dbReference type="SAM" id="MobiDB-lite"/>
    </source>
</evidence>
<sequence length="478" mass="52264">MNPSSDFDSYDDPDFTAYALGEADLEQSTRVRQRLANDPVARARFDDLQQTIDALQQAPLPPRRALHPRQRETVLTMGQIKSLPASTLRPLHHPKRSKNVVWQISKFAAAACLAIGAFFVGQRVSSADKSRPMLASNVGLDQTQTPPPSKPALMEPAAPTVTLIAAPELQNHKPEVPTDRALLPQPAMQPPSMVQLPPASMLNSPPSASAPPAAKVEIAAAAAPQKAVSTAGFILTTDVSESRFVFKPNDARPKPAEFAGIILASPTPIITAPAPKKSTKREAPQPPLQVRSWKAEIASCPWDTDRRLMRLVVQIPVDQPAIEFNEAEYQLQTTFDPKQVRAHRLVAEKHIRPTSGRNQATRIVWYEIVPNTGFSASDDAPATLGRLNIIQPRNSKSADESNLPLMDRGAIWKDAREDFIFETAMVGFGLLLQGKENIGHLNHDLVLNLAEESSSEVPQGERARFIQSVRQAQRAAGL</sequence>
<protein>
    <submittedName>
        <fullName evidence="3">DUF3520 domain-containing protein</fullName>
    </submittedName>
</protein>